<evidence type="ECO:0000313" key="1">
    <source>
        <dbReference type="EMBL" id="EZG43484.1"/>
    </source>
</evidence>
<dbReference type="EMBL" id="AFNH02001274">
    <property type="protein sequence ID" value="EZG43484.1"/>
    <property type="molecule type" value="Genomic_DNA"/>
</dbReference>
<organism evidence="1 2">
    <name type="scientific">Gregarina niphandrodes</name>
    <name type="common">Septate eugregarine</name>
    <dbReference type="NCBI Taxonomy" id="110365"/>
    <lineage>
        <taxon>Eukaryota</taxon>
        <taxon>Sar</taxon>
        <taxon>Alveolata</taxon>
        <taxon>Apicomplexa</taxon>
        <taxon>Conoidasida</taxon>
        <taxon>Gregarinasina</taxon>
        <taxon>Eugregarinorida</taxon>
        <taxon>Gregarinidae</taxon>
        <taxon>Gregarina</taxon>
    </lineage>
</organism>
<reference evidence="1" key="1">
    <citation type="submission" date="2013-12" db="EMBL/GenBank/DDBJ databases">
        <authorList>
            <person name="Omoto C.K."/>
            <person name="Sibley D."/>
            <person name="Venepally P."/>
            <person name="Hadjithomas M."/>
            <person name="Karamycheva S."/>
            <person name="Brunk B."/>
            <person name="Roos D."/>
            <person name="Caler E."/>
            <person name="Lorenzi H."/>
        </authorList>
    </citation>
    <scope>NUCLEOTIDE SEQUENCE</scope>
</reference>
<gene>
    <name evidence="1" type="ORF">GNI_170110</name>
</gene>
<sequence>MRGFTATDAQEVSPLLSVMTGVTFDVGSPGEEICTSLVGLHTVIDRRPEPPCGVPPAMPNCVRLGLDGHDKVSPKFLLTIALQTVDQMLKNEGTLFSPEQIQLLSTEKRPTVCLDLKGADKYPDAEKAADEAERVKMAQSVFLCLIKGSRMKNKFRDSLDIKSDVFDVLKKPWATMSEFRGALVKVYSACEPSGDYGHLSPDADAEP</sequence>
<dbReference type="AlphaFoldDB" id="A0A023AXX2"/>
<evidence type="ECO:0000313" key="2">
    <source>
        <dbReference type="Proteomes" id="UP000019763"/>
    </source>
</evidence>
<dbReference type="Proteomes" id="UP000019763">
    <property type="component" value="Unassembled WGS sequence"/>
</dbReference>
<dbReference type="VEuPathDB" id="CryptoDB:GNI_170110"/>
<keyword evidence="2" id="KW-1185">Reference proteome</keyword>
<dbReference type="RefSeq" id="XP_011133283.1">
    <property type="nucleotide sequence ID" value="XM_011134981.1"/>
</dbReference>
<name>A0A023AXX2_GRENI</name>
<proteinExistence type="predicted"/>
<comment type="caution">
    <text evidence="1">The sequence shown here is derived from an EMBL/GenBank/DDBJ whole genome shotgun (WGS) entry which is preliminary data.</text>
</comment>
<dbReference type="GeneID" id="22915826"/>
<accession>A0A023AXX2</accession>
<protein>
    <submittedName>
        <fullName evidence="1">Uncharacterized protein</fullName>
    </submittedName>
</protein>